<gene>
    <name evidence="3" type="ORF">FSCOSCO3_A014544</name>
</gene>
<sequence length="509" mass="57857">MERGRRQRYTFDETLMMIHQLRKEESDGGEIDLSDLDWSEESSDPDSETEPPRQKKTFLPDALAVGVSTPVPSPCELGKDGTIWSAIAPGGHSGRQRGQNVLTESAGPTAFAKRNLEDAQSVFFSLLDRQMLQMICECTVAEAHRVEENCQWDLSVGELKAFLALLFVRGVFNKNIEMESFWSEEWGLAFFNSTMPRSRYRDIMRYMRFDKESRCFFLSGDKFTLMSEVWGKFVENCIACYKPGANITVDEQLFPTKAWCRFTQYMANKPDKFGIKFWIAADVESKYMLNAFPYLGRDPRRPAKLSVGENVVMRLVEPFMGRGRNITTDNFFTSLTLAKNLLRKNTSLVGTVNKARREIPPSVQQQRGELFSTMVLKYERTTLTIYQGKPRKNVALLSSMHQSVSIGSDPKKKPETVSFYNSTKFGVDVLDEMARLYSVKGATRRWPVAVFYNLLDMAAINAHILYQKCLSSNVARRAFILQLAKELRAEHICAKAGPAVALLTLNNTI</sequence>
<feature type="region of interest" description="Disordered" evidence="1">
    <location>
        <begin position="22"/>
        <end position="57"/>
    </location>
</feature>
<comment type="caution">
    <text evidence="3">The sequence shown here is derived from an EMBL/GenBank/DDBJ whole genome shotgun (WGS) entry which is preliminary data.</text>
</comment>
<organism evidence="3 4">
    <name type="scientific">Scomber scombrus</name>
    <name type="common">Atlantic mackerel</name>
    <name type="synonym">Scomber vernalis</name>
    <dbReference type="NCBI Taxonomy" id="13677"/>
    <lineage>
        <taxon>Eukaryota</taxon>
        <taxon>Metazoa</taxon>
        <taxon>Chordata</taxon>
        <taxon>Craniata</taxon>
        <taxon>Vertebrata</taxon>
        <taxon>Euteleostomi</taxon>
        <taxon>Actinopterygii</taxon>
        <taxon>Neopterygii</taxon>
        <taxon>Teleostei</taxon>
        <taxon>Neoteleostei</taxon>
        <taxon>Acanthomorphata</taxon>
        <taxon>Pelagiaria</taxon>
        <taxon>Scombriformes</taxon>
        <taxon>Scombridae</taxon>
        <taxon>Scomber</taxon>
    </lineage>
</organism>
<feature type="domain" description="PiggyBac transposable element-derived protein" evidence="2">
    <location>
        <begin position="118"/>
        <end position="463"/>
    </location>
</feature>
<reference evidence="3 4" key="1">
    <citation type="submission" date="2024-01" db="EMBL/GenBank/DDBJ databases">
        <authorList>
            <person name="Alioto T."/>
            <person name="Alioto T."/>
            <person name="Gomez Garrido J."/>
        </authorList>
    </citation>
    <scope>NUCLEOTIDE SEQUENCE [LARGE SCALE GENOMIC DNA]</scope>
</reference>
<dbReference type="InterPro" id="IPR029526">
    <property type="entry name" value="PGBD"/>
</dbReference>
<dbReference type="AlphaFoldDB" id="A0AAV1PS85"/>
<dbReference type="PANTHER" id="PTHR46599">
    <property type="entry name" value="PIGGYBAC TRANSPOSABLE ELEMENT-DERIVED PROTEIN 4"/>
    <property type="match status" value="1"/>
</dbReference>
<name>A0AAV1PS85_SCOSC</name>
<dbReference type="PANTHER" id="PTHR46599:SF6">
    <property type="entry name" value="DUAL SPECIFICITY PHOSPHATASE 26"/>
    <property type="match status" value="1"/>
</dbReference>
<evidence type="ECO:0000313" key="4">
    <source>
        <dbReference type="Proteomes" id="UP001314229"/>
    </source>
</evidence>
<accession>A0AAV1PS85</accession>
<dbReference type="Proteomes" id="UP001314229">
    <property type="component" value="Unassembled WGS sequence"/>
</dbReference>
<evidence type="ECO:0000256" key="1">
    <source>
        <dbReference type="SAM" id="MobiDB-lite"/>
    </source>
</evidence>
<evidence type="ECO:0000259" key="2">
    <source>
        <dbReference type="Pfam" id="PF13843"/>
    </source>
</evidence>
<feature type="compositionally biased region" description="Acidic residues" evidence="1">
    <location>
        <begin position="27"/>
        <end position="49"/>
    </location>
</feature>
<keyword evidence="4" id="KW-1185">Reference proteome</keyword>
<dbReference type="Pfam" id="PF13843">
    <property type="entry name" value="DDE_Tnp_1_7"/>
    <property type="match status" value="1"/>
</dbReference>
<proteinExistence type="predicted"/>
<protein>
    <submittedName>
        <fullName evidence="3">PiggyBac transposable element-derived protein 4-like</fullName>
    </submittedName>
</protein>
<dbReference type="EMBL" id="CAWUFR010000224">
    <property type="protein sequence ID" value="CAK6973186.1"/>
    <property type="molecule type" value="Genomic_DNA"/>
</dbReference>
<evidence type="ECO:0000313" key="3">
    <source>
        <dbReference type="EMBL" id="CAK6973186.1"/>
    </source>
</evidence>